<comment type="caution">
    <text evidence="2">The sequence shown here is derived from an EMBL/GenBank/DDBJ whole genome shotgun (WGS) entry which is preliminary data.</text>
</comment>
<dbReference type="AlphaFoldDB" id="A0A4R7HUN9"/>
<proteinExistence type="predicted"/>
<evidence type="ECO:0000313" key="3">
    <source>
        <dbReference type="Proteomes" id="UP000294558"/>
    </source>
</evidence>
<dbReference type="SUPFAM" id="SSF54909">
    <property type="entry name" value="Dimeric alpha+beta barrel"/>
    <property type="match status" value="1"/>
</dbReference>
<dbReference type="RefSeq" id="WP_133867038.1">
    <property type="nucleotide sequence ID" value="NZ_JAVJPS010000005.1"/>
</dbReference>
<dbReference type="GO" id="GO:0004497">
    <property type="term" value="F:monooxygenase activity"/>
    <property type="evidence" value="ECO:0007669"/>
    <property type="project" value="UniProtKB-KW"/>
</dbReference>
<dbReference type="InterPro" id="IPR011008">
    <property type="entry name" value="Dimeric_a/b-barrel"/>
</dbReference>
<evidence type="ECO:0000313" key="2">
    <source>
        <dbReference type="EMBL" id="TDT14495.1"/>
    </source>
</evidence>
<organism evidence="2 3">
    <name type="scientific">Ilumatobacter fluminis</name>
    <dbReference type="NCBI Taxonomy" id="467091"/>
    <lineage>
        <taxon>Bacteria</taxon>
        <taxon>Bacillati</taxon>
        <taxon>Actinomycetota</taxon>
        <taxon>Acidimicrobiia</taxon>
        <taxon>Acidimicrobiales</taxon>
        <taxon>Ilumatobacteraceae</taxon>
        <taxon>Ilumatobacter</taxon>
    </lineage>
</organism>
<dbReference type="InterPro" id="IPR007138">
    <property type="entry name" value="ABM_dom"/>
</dbReference>
<dbReference type="Gene3D" id="3.30.70.100">
    <property type="match status" value="1"/>
</dbReference>
<name>A0A4R7HUN9_9ACTN</name>
<feature type="domain" description="ABM" evidence="1">
    <location>
        <begin position="4"/>
        <end position="92"/>
    </location>
</feature>
<dbReference type="Proteomes" id="UP000294558">
    <property type="component" value="Unassembled WGS sequence"/>
</dbReference>
<accession>A0A4R7HUN9</accession>
<protein>
    <submittedName>
        <fullName evidence="2">Quinol monooxygenase YgiN</fullName>
    </submittedName>
</protein>
<reference evidence="2 3" key="1">
    <citation type="submission" date="2019-03" db="EMBL/GenBank/DDBJ databases">
        <title>Sequencing the genomes of 1000 actinobacteria strains.</title>
        <authorList>
            <person name="Klenk H.-P."/>
        </authorList>
    </citation>
    <scope>NUCLEOTIDE SEQUENCE [LARGE SCALE GENOMIC DNA]</scope>
    <source>
        <strain evidence="2 3">DSM 18936</strain>
    </source>
</reference>
<dbReference type="Pfam" id="PF03992">
    <property type="entry name" value="ABM"/>
    <property type="match status" value="1"/>
</dbReference>
<dbReference type="PROSITE" id="PS51725">
    <property type="entry name" value="ABM"/>
    <property type="match status" value="1"/>
</dbReference>
<evidence type="ECO:0000259" key="1">
    <source>
        <dbReference type="PROSITE" id="PS51725"/>
    </source>
</evidence>
<dbReference type="EMBL" id="SOAU01000001">
    <property type="protein sequence ID" value="TDT14495.1"/>
    <property type="molecule type" value="Genomic_DNA"/>
</dbReference>
<sequence length="103" mass="10556">MSKLSVIAKLTAADGKSAELETALAGLIAAAEEESGLEIYSVHAAKDEPGVYWFFELYTGDDAMAVHGKGDGMKAAMGAVGGLLAGRPEVIMMSPVAAKGLDI</sequence>
<keyword evidence="2" id="KW-0560">Oxidoreductase</keyword>
<gene>
    <name evidence="2" type="ORF">BDK89_0050</name>
</gene>
<keyword evidence="3" id="KW-1185">Reference proteome</keyword>
<keyword evidence="2" id="KW-0503">Monooxygenase</keyword>